<feature type="domain" description="Glycoside hydrolase family 2 immunoglobulin-like beta-sandwich" evidence="4">
    <location>
        <begin position="258"/>
        <end position="366"/>
    </location>
</feature>
<reference evidence="7" key="1">
    <citation type="submission" date="2020-09" db="EMBL/GenBank/DDBJ databases">
        <title>A novel bacterium of genus Paenibacillus, isolated from South China Sea.</title>
        <authorList>
            <person name="Huang H."/>
            <person name="Mo K."/>
            <person name="Hu Y."/>
        </authorList>
    </citation>
    <scope>NUCLEOTIDE SEQUENCE</scope>
    <source>
        <strain evidence="7">IB182493</strain>
    </source>
</reference>
<comment type="caution">
    <text evidence="7">The sequence shown here is derived from an EMBL/GenBank/DDBJ whole genome shotgun (WGS) entry which is preliminary data.</text>
</comment>
<dbReference type="AlphaFoldDB" id="A0A927CJC3"/>
<proteinExistence type="inferred from homology"/>
<dbReference type="InterPro" id="IPR006103">
    <property type="entry name" value="Glyco_hydro_2_cat"/>
</dbReference>
<dbReference type="GO" id="GO:0004553">
    <property type="term" value="F:hydrolase activity, hydrolyzing O-glycosyl compounds"/>
    <property type="evidence" value="ECO:0007669"/>
    <property type="project" value="InterPro"/>
</dbReference>
<dbReference type="Gene3D" id="2.60.40.10">
    <property type="entry name" value="Immunoglobulins"/>
    <property type="match status" value="1"/>
</dbReference>
<dbReference type="SUPFAM" id="SSF49785">
    <property type="entry name" value="Galactose-binding domain-like"/>
    <property type="match status" value="1"/>
</dbReference>
<comment type="similarity">
    <text evidence="1">Belongs to the glycosyl hydrolase 2 family.</text>
</comment>
<dbReference type="Pfam" id="PF02836">
    <property type="entry name" value="Glyco_hydro_2_C"/>
    <property type="match status" value="1"/>
</dbReference>
<keyword evidence="3" id="KW-0326">Glycosidase</keyword>
<evidence type="ECO:0000259" key="4">
    <source>
        <dbReference type="Pfam" id="PF00703"/>
    </source>
</evidence>
<dbReference type="InterPro" id="IPR054593">
    <property type="entry name" value="Beta-mannosidase-like_N2"/>
</dbReference>
<gene>
    <name evidence="7" type="ORF">IDH41_08070</name>
</gene>
<name>A0A927CJC3_9BACL</name>
<dbReference type="InterPro" id="IPR036156">
    <property type="entry name" value="Beta-gal/glucu_dom_sf"/>
</dbReference>
<dbReference type="Pfam" id="PF22666">
    <property type="entry name" value="Glyco_hydro_2_N2"/>
    <property type="match status" value="1"/>
</dbReference>
<evidence type="ECO:0000259" key="5">
    <source>
        <dbReference type="Pfam" id="PF02836"/>
    </source>
</evidence>
<dbReference type="SUPFAM" id="SSF49303">
    <property type="entry name" value="beta-Galactosidase/glucuronidase domain"/>
    <property type="match status" value="1"/>
</dbReference>
<organism evidence="7 8">
    <name type="scientific">Paenibacillus arenilitoris</name>
    <dbReference type="NCBI Taxonomy" id="2772299"/>
    <lineage>
        <taxon>Bacteria</taxon>
        <taxon>Bacillati</taxon>
        <taxon>Bacillota</taxon>
        <taxon>Bacilli</taxon>
        <taxon>Bacillales</taxon>
        <taxon>Paenibacillaceae</taxon>
        <taxon>Paenibacillus</taxon>
    </lineage>
</organism>
<dbReference type="GO" id="GO:0005975">
    <property type="term" value="P:carbohydrate metabolic process"/>
    <property type="evidence" value="ECO:0007669"/>
    <property type="project" value="InterPro"/>
</dbReference>
<dbReference type="SUPFAM" id="SSF51445">
    <property type="entry name" value="(Trans)glycosidases"/>
    <property type="match status" value="1"/>
</dbReference>
<evidence type="ECO:0000256" key="1">
    <source>
        <dbReference type="ARBA" id="ARBA00007401"/>
    </source>
</evidence>
<dbReference type="PANTHER" id="PTHR42732">
    <property type="entry name" value="BETA-GALACTOSIDASE"/>
    <property type="match status" value="1"/>
</dbReference>
<keyword evidence="8" id="KW-1185">Reference proteome</keyword>
<evidence type="ECO:0000259" key="6">
    <source>
        <dbReference type="Pfam" id="PF22666"/>
    </source>
</evidence>
<dbReference type="PANTHER" id="PTHR42732:SF1">
    <property type="entry name" value="BETA-MANNOSIDASE"/>
    <property type="match status" value="1"/>
</dbReference>
<evidence type="ECO:0000256" key="2">
    <source>
        <dbReference type="ARBA" id="ARBA00022801"/>
    </source>
</evidence>
<dbReference type="InterPro" id="IPR006102">
    <property type="entry name" value="Ig-like_GH2"/>
</dbReference>
<accession>A0A927CJC3</accession>
<keyword evidence="2 7" id="KW-0378">Hydrolase</keyword>
<evidence type="ECO:0000313" key="7">
    <source>
        <dbReference type="EMBL" id="MBD2868530.1"/>
    </source>
</evidence>
<feature type="domain" description="Glycoside hydrolase family 2 catalytic" evidence="5">
    <location>
        <begin position="375"/>
        <end position="496"/>
    </location>
</feature>
<sequence length="1039" mass="117720">MDRHRQHDPFAEIAFREHPAYDQSIHEIPPIAYETVYFTPGKEMADKPKEITYEESLSGFRERLRELRGRYAPFLRNLTPDPGIRRGQQPLTEFLFRYRTEEDKRGFRRVLEGSGEWEKVSIPDFRGPTDEEGRWTGYYRAEFEYGPNGSGNRVFIRFDGVDYKATVYLNGKCLGSHEGFFSPFDFDVTELLQAENTLVVEVQNDYPMMGVGGSQLDGDKIYAATGPGWDDPESGWHHCPPGAGIYGAVYLEERPPLYIHDLFVRPDIDGGSAEIWIDAVNATDGLIEDAELLVDILPKNFTGEAFGPFRFKAAYAGPGFNYFRYRIELPSFKLWEPESPFLYVARVRLEPSGGRPDVRDRQFGMRKFHQDEQSVPKGTLYLNNRPVILRGANEMGHLQQCVMQNDTGQLIDDILIAKMANLNFYRITQRPVQEQIYDYLDMLGMMHQCDLPTFGFIRRNQFCEAVRQTAEMERLIRSHPSSIMVSLINEPSRTEKRRKGHRFLHRDELEAFFVAARQAIYIENPDRVVKNTDGDYNPPTREGLPDFHCYNMWYTDNMMTVGKMHKGFLPPIKEGWKAGCGEYGTEGLDNLEVMLKRYPREWLPSGLQDPWSPAEIVKAQTYALHGDWFAEQQTIADWIRASQRHQSLATKWMTDAWRRRADYIVSTAIHLLIDAWPAGWMKALVGVDRIPKPAYFVYQACLEPVRVHLRSDRYKAYAGERLEVEAWLLNDSSRTLDGCRIIATLRDETRDYGHFELSACGVPHTSSRYAGTIRIDVPEPAAGRGVLYVDACLLNERGETVNAERFTFEAFASVASPEAGAAPSVACLGDGAERLCARLRLSAEPYDAGRWTDSGIPLVVSSGKLFEASKTIILERVKEGAAVVLLRDGDDEPDTWDIAGSPVRTVKMKNRYVLAAASGRPELEGLREDDFSYFYEAGKDRIEGIADCHLEGEGLEALIFSCYYSRSKQEKGTLPVVAAKRYGNGVLRFVALPLDGKAGYNPTLDRLLRALLQRPAAQPDDSAAAALVNGGSEELNRIV</sequence>
<feature type="domain" description="Beta-mannosidase-like galactose-binding" evidence="6">
    <location>
        <begin position="138"/>
        <end position="205"/>
    </location>
</feature>
<dbReference type="InterPro" id="IPR017853">
    <property type="entry name" value="GH"/>
</dbReference>
<dbReference type="Gene3D" id="3.20.20.80">
    <property type="entry name" value="Glycosidases"/>
    <property type="match status" value="1"/>
</dbReference>
<dbReference type="EMBL" id="JACXIY010000010">
    <property type="protein sequence ID" value="MBD2868530.1"/>
    <property type="molecule type" value="Genomic_DNA"/>
</dbReference>
<dbReference type="Pfam" id="PF00703">
    <property type="entry name" value="Glyco_hydro_2"/>
    <property type="match status" value="1"/>
</dbReference>
<dbReference type="InterPro" id="IPR013783">
    <property type="entry name" value="Ig-like_fold"/>
</dbReference>
<dbReference type="InterPro" id="IPR051913">
    <property type="entry name" value="GH2_Domain-Containing"/>
</dbReference>
<evidence type="ECO:0000256" key="3">
    <source>
        <dbReference type="ARBA" id="ARBA00023295"/>
    </source>
</evidence>
<dbReference type="InterPro" id="IPR008979">
    <property type="entry name" value="Galactose-bd-like_sf"/>
</dbReference>
<protein>
    <submittedName>
        <fullName evidence="7">Glycoside hydrolase family 2</fullName>
    </submittedName>
</protein>
<dbReference type="Gene3D" id="2.60.120.260">
    <property type="entry name" value="Galactose-binding domain-like"/>
    <property type="match status" value="1"/>
</dbReference>
<dbReference type="Proteomes" id="UP000632125">
    <property type="component" value="Unassembled WGS sequence"/>
</dbReference>
<evidence type="ECO:0000313" key="8">
    <source>
        <dbReference type="Proteomes" id="UP000632125"/>
    </source>
</evidence>